<proteinExistence type="predicted"/>
<feature type="transmembrane region" description="Helical" evidence="6">
    <location>
        <begin position="47"/>
        <end position="65"/>
    </location>
</feature>
<protein>
    <recommendedName>
        <fullName evidence="7">Polysaccharide chain length determinant N-terminal domain-containing protein</fullName>
    </recommendedName>
</protein>
<evidence type="ECO:0000256" key="6">
    <source>
        <dbReference type="SAM" id="Phobius"/>
    </source>
</evidence>
<keyword evidence="5 6" id="KW-0472">Membrane</keyword>
<keyword evidence="2" id="KW-1003">Cell membrane</keyword>
<evidence type="ECO:0000256" key="1">
    <source>
        <dbReference type="ARBA" id="ARBA00004651"/>
    </source>
</evidence>
<evidence type="ECO:0000256" key="5">
    <source>
        <dbReference type="ARBA" id="ARBA00023136"/>
    </source>
</evidence>
<reference evidence="9" key="1">
    <citation type="submission" date="2016-05" db="EMBL/GenBank/DDBJ databases">
        <authorList>
            <person name="Behera P."/>
            <person name="Vaishampayan P."/>
            <person name="Singh N."/>
            <person name="Raina V."/>
            <person name="Suar M."/>
            <person name="Pattnaik A."/>
            <person name="Rastogi G."/>
        </authorList>
    </citation>
    <scope>NUCLEOTIDE SEQUENCE [LARGE SCALE GENOMIC DNA]</scope>
    <source>
        <strain evidence="9">MP23</strain>
    </source>
</reference>
<evidence type="ECO:0000256" key="4">
    <source>
        <dbReference type="ARBA" id="ARBA00022989"/>
    </source>
</evidence>
<comment type="caution">
    <text evidence="8">The sequence shown here is derived from an EMBL/GenBank/DDBJ whole genome shotgun (WGS) entry which is preliminary data.</text>
</comment>
<dbReference type="PANTHER" id="PTHR32309:SF13">
    <property type="entry name" value="FERRIC ENTEROBACTIN TRANSPORT PROTEIN FEPE"/>
    <property type="match status" value="1"/>
</dbReference>
<organism evidence="8 9">
    <name type="scientific">Mangrovibacter phragmitis</name>
    <dbReference type="NCBI Taxonomy" id="1691903"/>
    <lineage>
        <taxon>Bacteria</taxon>
        <taxon>Pseudomonadati</taxon>
        <taxon>Pseudomonadota</taxon>
        <taxon>Gammaproteobacteria</taxon>
        <taxon>Enterobacterales</taxon>
        <taxon>Enterobacteriaceae</taxon>
        <taxon>Mangrovibacter</taxon>
    </lineage>
</organism>
<dbReference type="SUPFAM" id="SSF160355">
    <property type="entry name" value="Bacterial polysaccharide co-polymerase-like"/>
    <property type="match status" value="1"/>
</dbReference>
<dbReference type="Gene3D" id="1.10.287.210">
    <property type="match status" value="1"/>
</dbReference>
<feature type="transmembrane region" description="Helical" evidence="6">
    <location>
        <begin position="343"/>
        <end position="362"/>
    </location>
</feature>
<gene>
    <name evidence="8" type="ORF">A9B99_16435</name>
</gene>
<dbReference type="AlphaFoldDB" id="A0A1B7KYT9"/>
<evidence type="ECO:0000256" key="2">
    <source>
        <dbReference type="ARBA" id="ARBA00022475"/>
    </source>
</evidence>
<dbReference type="EMBL" id="LYRP01000049">
    <property type="protein sequence ID" value="OAT75211.1"/>
    <property type="molecule type" value="Genomic_DNA"/>
</dbReference>
<dbReference type="Pfam" id="PF02706">
    <property type="entry name" value="Wzz"/>
    <property type="match status" value="1"/>
</dbReference>
<evidence type="ECO:0000313" key="9">
    <source>
        <dbReference type="Proteomes" id="UP000078225"/>
    </source>
</evidence>
<dbReference type="NCBIfam" id="NF007699">
    <property type="entry name" value="PRK10381.1"/>
    <property type="match status" value="1"/>
</dbReference>
<feature type="domain" description="Polysaccharide chain length determinant N-terminal" evidence="7">
    <location>
        <begin position="29"/>
        <end position="110"/>
    </location>
</feature>
<keyword evidence="3 6" id="KW-0812">Transmembrane</keyword>
<evidence type="ECO:0000313" key="8">
    <source>
        <dbReference type="EMBL" id="OAT75211.1"/>
    </source>
</evidence>
<comment type="subcellular location">
    <subcellularLocation>
        <location evidence="1">Cell membrane</location>
        <topology evidence="1">Multi-pass membrane protein</topology>
    </subcellularLocation>
</comment>
<sequence>MTVQSVLKNQGKTDFFNGNESLALPRSENEIDLIALLSLLGKVKKQLIMFTFLCGLIGVAVTFLLPQKWTSEAVITPAESAQFEALRSQLVHLNVLGVERHADSQKLFKSFLTKFDSQTLKASYLSHSPFILSQLNGAKYSAEELHRSVVLVSGKITSAANIDVKRSENSPYESWTLKFTAPDAQEAQQVLTGYIEYVMRQVVAEEVKTLQDEQALTIRYKQHQLDLERTRLENAHNVAIQRLNYSLAVANAAGIKEPVYSNGQAVNDDPDFSIALGARGLAAKLDIEKSIHDVAELNADLLNQQHVLSQLEAIKIKEIDFSPFRYQMSPSLPIKQDGISKPFVAVIAALFGACAFCMWVLGKQAVQQQRARIMGWNPDPVKESGI</sequence>
<dbReference type="Proteomes" id="UP000078225">
    <property type="component" value="Unassembled WGS sequence"/>
</dbReference>
<dbReference type="InterPro" id="IPR050445">
    <property type="entry name" value="Bact_polysacc_biosynth/exp"/>
</dbReference>
<evidence type="ECO:0000256" key="3">
    <source>
        <dbReference type="ARBA" id="ARBA00022692"/>
    </source>
</evidence>
<dbReference type="InterPro" id="IPR003856">
    <property type="entry name" value="LPS_length_determ_N"/>
</dbReference>
<evidence type="ECO:0000259" key="7">
    <source>
        <dbReference type="Pfam" id="PF02706"/>
    </source>
</evidence>
<dbReference type="PANTHER" id="PTHR32309">
    <property type="entry name" value="TYROSINE-PROTEIN KINASE"/>
    <property type="match status" value="1"/>
</dbReference>
<accession>A0A1B7KYT9</accession>
<dbReference type="Gene3D" id="3.30.1890.10">
    <property type="entry name" value="FepE-like"/>
    <property type="match status" value="1"/>
</dbReference>
<dbReference type="GO" id="GO:0004713">
    <property type="term" value="F:protein tyrosine kinase activity"/>
    <property type="evidence" value="ECO:0007669"/>
    <property type="project" value="TreeGrafter"/>
</dbReference>
<dbReference type="GO" id="GO:0005886">
    <property type="term" value="C:plasma membrane"/>
    <property type="evidence" value="ECO:0007669"/>
    <property type="project" value="UniProtKB-SubCell"/>
</dbReference>
<dbReference type="STRING" id="1691903.A9B99_16435"/>
<keyword evidence="4 6" id="KW-1133">Transmembrane helix</keyword>
<name>A0A1B7KYT9_9ENTR</name>
<keyword evidence="9" id="KW-1185">Reference proteome</keyword>